<evidence type="ECO:0000256" key="9">
    <source>
        <dbReference type="ARBA" id="ARBA00023004"/>
    </source>
</evidence>
<accession>A0A3A4NM66</accession>
<dbReference type="PANTHER" id="PTHR11601:SF34">
    <property type="entry name" value="CYSTEINE DESULFURASE"/>
    <property type="match status" value="1"/>
</dbReference>
<evidence type="ECO:0000256" key="4">
    <source>
        <dbReference type="ARBA" id="ARBA00022490"/>
    </source>
</evidence>
<dbReference type="GO" id="GO:0030170">
    <property type="term" value="F:pyridoxal phosphate binding"/>
    <property type="evidence" value="ECO:0007669"/>
    <property type="project" value="UniProtKB-UniRule"/>
</dbReference>
<evidence type="ECO:0000256" key="7">
    <source>
        <dbReference type="ARBA" id="ARBA00022723"/>
    </source>
</evidence>
<keyword evidence="7 12" id="KW-0479">Metal-binding</keyword>
<feature type="binding site" description="via persulfide group" evidence="12">
    <location>
        <position position="325"/>
    </location>
    <ligand>
        <name>[2Fe-2S] cluster</name>
        <dbReference type="ChEBI" id="CHEBI:190135"/>
        <note>ligand shared with IscU</note>
    </ligand>
</feature>
<dbReference type="NCBIfam" id="NF002806">
    <property type="entry name" value="PRK02948.1"/>
    <property type="match status" value="1"/>
</dbReference>
<comment type="cofactor">
    <cofactor evidence="1 12">
        <name>pyridoxal 5'-phosphate</name>
        <dbReference type="ChEBI" id="CHEBI:597326"/>
    </cofactor>
</comment>
<evidence type="ECO:0000256" key="11">
    <source>
        <dbReference type="ARBA" id="ARBA00050776"/>
    </source>
</evidence>
<dbReference type="InterPro" id="IPR015422">
    <property type="entry name" value="PyrdxlP-dep_Trfase_small"/>
</dbReference>
<dbReference type="Gene3D" id="1.10.260.50">
    <property type="match status" value="1"/>
</dbReference>
<dbReference type="GO" id="GO:0031071">
    <property type="term" value="F:cysteine desulfurase activity"/>
    <property type="evidence" value="ECO:0007669"/>
    <property type="project" value="UniProtKB-UniRule"/>
</dbReference>
<organism evidence="14 15">
    <name type="scientific">Abyssobacteria bacterium (strain SURF_5)</name>
    <dbReference type="NCBI Taxonomy" id="2093360"/>
    <lineage>
        <taxon>Bacteria</taxon>
        <taxon>Pseudomonadati</taxon>
        <taxon>Candidatus Hydrogenedentota</taxon>
        <taxon>Candidatus Abyssobacteria</taxon>
    </lineage>
</organism>
<evidence type="ECO:0000256" key="10">
    <source>
        <dbReference type="ARBA" id="ARBA00023014"/>
    </source>
</evidence>
<dbReference type="GO" id="GO:0006520">
    <property type="term" value="P:amino acid metabolic process"/>
    <property type="evidence" value="ECO:0007669"/>
    <property type="project" value="InterPro"/>
</dbReference>
<dbReference type="InterPro" id="IPR015424">
    <property type="entry name" value="PyrdxlP-dep_Trfase"/>
</dbReference>
<feature type="binding site" evidence="12">
    <location>
        <position position="151"/>
    </location>
    <ligand>
        <name>pyridoxal 5'-phosphate</name>
        <dbReference type="ChEBI" id="CHEBI:597326"/>
    </ligand>
</feature>
<gene>
    <name evidence="14" type="primary">nifS</name>
    <name evidence="12" type="synonym">iscS</name>
    <name evidence="14" type="ORF">C4520_13335</name>
</gene>
<keyword evidence="9 12" id="KW-0408">Iron</keyword>
<feature type="modified residue" description="N6-(pyridoxal phosphate)lysine" evidence="12">
    <location>
        <position position="202"/>
    </location>
</feature>
<dbReference type="Proteomes" id="UP000265882">
    <property type="component" value="Unassembled WGS sequence"/>
</dbReference>
<evidence type="ECO:0000256" key="6">
    <source>
        <dbReference type="ARBA" id="ARBA00022714"/>
    </source>
</evidence>
<evidence type="ECO:0000313" key="14">
    <source>
        <dbReference type="EMBL" id="RJP19166.1"/>
    </source>
</evidence>
<dbReference type="GO" id="GO:0046872">
    <property type="term" value="F:metal ion binding"/>
    <property type="evidence" value="ECO:0007669"/>
    <property type="project" value="UniProtKB-KW"/>
</dbReference>
<feature type="binding site" evidence="12">
    <location>
        <begin position="71"/>
        <end position="72"/>
    </location>
    <ligand>
        <name>pyridoxal 5'-phosphate</name>
        <dbReference type="ChEBI" id="CHEBI:597326"/>
    </ligand>
</feature>
<dbReference type="EC" id="2.8.1.7" evidence="12"/>
<keyword evidence="5 12" id="KW-0808">Transferase</keyword>
<feature type="domain" description="Aminotransferase class V" evidence="13">
    <location>
        <begin position="4"/>
        <end position="366"/>
    </location>
</feature>
<sequence>MKRIYLDHNATAPINPDVLKAMLPFFDQYFGNPSSVHSFGREANEAVTKAREQVATLIGVEPAQIVFTSGGTESDNFAIKGIAYANERKGKHIITSQIEHPAVLSTCKFLEKRGFEVTYLKVDKYGKVDLDQLRDSIRDDTTLISIMHGNNEIGTIQDIDQIGKIAAEKGIYYHTDAVQTCGKIPVDVSTSNVTLLSMSGHKIYGPKGVGALFIKKGTRILPQQHGGHHESNRRAGTENVPGIVGLGKACQLAQKSMTGNYRKLVDLRDRLQNELSARIEDTIVNGHPTDRLPNTLNMCFRYVEGESMIMMLDMKGVAVSSGSACTSGSLDPSHVLLAIGLSHEIAHGSLRFSLGVENTREDIDYVAEVLPEIVQRLRKMSALT</sequence>
<evidence type="ECO:0000256" key="5">
    <source>
        <dbReference type="ARBA" id="ARBA00022679"/>
    </source>
</evidence>
<comment type="subcellular location">
    <subcellularLocation>
        <location evidence="12">Cytoplasm</location>
    </subcellularLocation>
</comment>
<comment type="function">
    <text evidence="12">Master enzyme that delivers sulfur to a number of partners involved in Fe-S cluster assembly, tRNA modification or cofactor biosynthesis. Catalyzes the removal of elemental sulfur atoms from cysteine to produce alanine. Functions as a sulfur delivery protein for Fe-S cluster synthesis onto IscU, an Fe-S scaffold assembly protein, as well as other S acceptor proteins.</text>
</comment>
<feature type="binding site" evidence="12">
    <location>
        <begin position="199"/>
        <end position="201"/>
    </location>
    <ligand>
        <name>pyridoxal 5'-phosphate</name>
        <dbReference type="ChEBI" id="CHEBI:597326"/>
    </ligand>
</feature>
<comment type="similarity">
    <text evidence="3 12">Belongs to the class-V pyridoxal-phosphate-dependent aminotransferase family. NifS/IscS subfamily.</text>
</comment>
<dbReference type="NCBIfam" id="TIGR03402">
    <property type="entry name" value="FeS_nifS"/>
    <property type="match status" value="1"/>
</dbReference>
<keyword evidence="10 12" id="KW-0411">Iron-sulfur</keyword>
<comment type="function">
    <text evidence="2">Catalyzes the removal of elemental sulfur atoms from cysteine to produce alanine. Seems to participate in the biosynthesis of the nitrogenase metalloclusters by providing the inorganic sulfur required for the Fe-S core formation.</text>
</comment>
<evidence type="ECO:0000256" key="8">
    <source>
        <dbReference type="ARBA" id="ARBA00022898"/>
    </source>
</evidence>
<comment type="pathway">
    <text evidence="12">Cofactor biosynthesis; iron-sulfur cluster biosynthesis.</text>
</comment>
<dbReference type="AlphaFoldDB" id="A0A3A4NM66"/>
<dbReference type="PANTHER" id="PTHR11601">
    <property type="entry name" value="CYSTEINE DESULFURYLASE FAMILY MEMBER"/>
    <property type="match status" value="1"/>
</dbReference>
<dbReference type="GO" id="GO:0005737">
    <property type="term" value="C:cytoplasm"/>
    <property type="evidence" value="ECO:0007669"/>
    <property type="project" value="UniProtKB-SubCell"/>
</dbReference>
<evidence type="ECO:0000256" key="12">
    <source>
        <dbReference type="HAMAP-Rule" id="MF_00331"/>
    </source>
</evidence>
<comment type="caution">
    <text evidence="14">The sequence shown here is derived from an EMBL/GenBank/DDBJ whole genome shotgun (WGS) entry which is preliminary data.</text>
</comment>
<proteinExistence type="inferred from homology"/>
<keyword evidence="6 12" id="KW-0001">2Fe-2S</keyword>
<dbReference type="EMBL" id="QZKU01000092">
    <property type="protein sequence ID" value="RJP19166.1"/>
    <property type="molecule type" value="Genomic_DNA"/>
</dbReference>
<dbReference type="Pfam" id="PF00266">
    <property type="entry name" value="Aminotran_5"/>
    <property type="match status" value="1"/>
</dbReference>
<dbReference type="PIRSF" id="PIRSF005572">
    <property type="entry name" value="NifS"/>
    <property type="match status" value="1"/>
</dbReference>
<dbReference type="FunFam" id="3.40.640.10:FF:000003">
    <property type="entry name" value="Cysteine desulfurase IscS"/>
    <property type="match status" value="1"/>
</dbReference>
<comment type="catalytic activity">
    <reaction evidence="11 12">
        <text>(sulfur carrier)-H + L-cysteine = (sulfur carrier)-SH + L-alanine</text>
        <dbReference type="Rhea" id="RHEA:43892"/>
        <dbReference type="Rhea" id="RHEA-COMP:14737"/>
        <dbReference type="Rhea" id="RHEA-COMP:14739"/>
        <dbReference type="ChEBI" id="CHEBI:29917"/>
        <dbReference type="ChEBI" id="CHEBI:35235"/>
        <dbReference type="ChEBI" id="CHEBI:57972"/>
        <dbReference type="ChEBI" id="CHEBI:64428"/>
        <dbReference type="EC" id="2.8.1.7"/>
    </reaction>
</comment>
<feature type="binding site" evidence="12">
    <location>
        <position position="237"/>
    </location>
    <ligand>
        <name>pyridoxal 5'-phosphate</name>
        <dbReference type="ChEBI" id="CHEBI:597326"/>
    </ligand>
</feature>
<reference evidence="14 15" key="1">
    <citation type="journal article" date="2017" name="ISME J.">
        <title>Energy and carbon metabolisms in a deep terrestrial subsurface fluid microbial community.</title>
        <authorList>
            <person name="Momper L."/>
            <person name="Jungbluth S.P."/>
            <person name="Lee M.D."/>
            <person name="Amend J.P."/>
        </authorList>
    </citation>
    <scope>NUCLEOTIDE SEQUENCE [LARGE SCALE GENOMIC DNA]</scope>
    <source>
        <strain evidence="14">SURF_5</strain>
    </source>
</reference>
<dbReference type="HAMAP" id="MF_00331">
    <property type="entry name" value="Cys_desulf_IscS"/>
    <property type="match status" value="1"/>
</dbReference>
<dbReference type="Gene3D" id="3.90.1150.10">
    <property type="entry name" value="Aspartate Aminotransferase, domain 1"/>
    <property type="match status" value="1"/>
</dbReference>
<dbReference type="GO" id="GO:0051537">
    <property type="term" value="F:2 iron, 2 sulfur cluster binding"/>
    <property type="evidence" value="ECO:0007669"/>
    <property type="project" value="UniProtKB-UniRule"/>
</dbReference>
<name>A0A3A4NM66_ABYX5</name>
<keyword evidence="4 12" id="KW-0963">Cytoplasm</keyword>
<dbReference type="InterPro" id="IPR017772">
    <property type="entry name" value="Cys_deSase_NifS_bac/arc"/>
</dbReference>
<dbReference type="Gene3D" id="3.40.640.10">
    <property type="entry name" value="Type I PLP-dependent aspartate aminotransferase-like (Major domain)"/>
    <property type="match status" value="1"/>
</dbReference>
<feature type="active site" description="Cysteine persulfide intermediate" evidence="12">
    <location>
        <position position="325"/>
    </location>
</feature>
<comment type="subunit">
    <text evidence="12">Homodimer. Forms a heterotetramer with IscU, interacts with other sulfur acceptors.</text>
</comment>
<protein>
    <recommendedName>
        <fullName evidence="12">Cysteine desulfurase IscS</fullName>
        <ecNumber evidence="12">2.8.1.7</ecNumber>
    </recommendedName>
</protein>
<feature type="binding site" evidence="12">
    <location>
        <position position="179"/>
    </location>
    <ligand>
        <name>pyridoxal 5'-phosphate</name>
        <dbReference type="ChEBI" id="CHEBI:597326"/>
    </ligand>
</feature>
<dbReference type="InterPro" id="IPR016454">
    <property type="entry name" value="Cysteine_dSase"/>
</dbReference>
<dbReference type="InterPro" id="IPR000192">
    <property type="entry name" value="Aminotrans_V_dom"/>
</dbReference>
<dbReference type="InterPro" id="IPR010240">
    <property type="entry name" value="Cys_deSase_IscS"/>
</dbReference>
<keyword evidence="8 12" id="KW-0663">Pyridoxal phosphate</keyword>
<evidence type="ECO:0000259" key="13">
    <source>
        <dbReference type="Pfam" id="PF00266"/>
    </source>
</evidence>
<evidence type="ECO:0000256" key="2">
    <source>
        <dbReference type="ARBA" id="ARBA00003120"/>
    </source>
</evidence>
<dbReference type="UniPathway" id="UPA00266"/>
<evidence type="ECO:0000256" key="3">
    <source>
        <dbReference type="ARBA" id="ARBA00006490"/>
    </source>
</evidence>
<evidence type="ECO:0000256" key="1">
    <source>
        <dbReference type="ARBA" id="ARBA00001933"/>
    </source>
</evidence>
<dbReference type="InterPro" id="IPR015421">
    <property type="entry name" value="PyrdxlP-dep_Trfase_major"/>
</dbReference>
<dbReference type="GO" id="GO:0044571">
    <property type="term" value="P:[2Fe-2S] cluster assembly"/>
    <property type="evidence" value="ECO:0007669"/>
    <property type="project" value="UniProtKB-UniRule"/>
</dbReference>
<evidence type="ECO:0000313" key="15">
    <source>
        <dbReference type="Proteomes" id="UP000265882"/>
    </source>
</evidence>
<dbReference type="SUPFAM" id="SSF53383">
    <property type="entry name" value="PLP-dependent transferases"/>
    <property type="match status" value="1"/>
</dbReference>